<organism evidence="4 5">
    <name type="scientific">Bacillus changyiensis</name>
    <dbReference type="NCBI Taxonomy" id="3004103"/>
    <lineage>
        <taxon>Bacteria</taxon>
        <taxon>Bacillati</taxon>
        <taxon>Bacillota</taxon>
        <taxon>Bacilli</taxon>
        <taxon>Bacillales</taxon>
        <taxon>Bacillaceae</taxon>
        <taxon>Bacillus</taxon>
    </lineage>
</organism>
<dbReference type="InterPro" id="IPR053468">
    <property type="entry name" value="ComGE-like"/>
</dbReference>
<dbReference type="PROSITE" id="PS00409">
    <property type="entry name" value="PROKAR_NTER_METHYL"/>
    <property type="match status" value="1"/>
</dbReference>
<evidence type="ECO:0000256" key="3">
    <source>
        <dbReference type="SAM" id="Phobius"/>
    </source>
</evidence>
<dbReference type="InterPro" id="IPR012902">
    <property type="entry name" value="N_methyl_site"/>
</dbReference>
<keyword evidence="3" id="KW-0812">Transmembrane</keyword>
<evidence type="ECO:0000256" key="1">
    <source>
        <dbReference type="ARBA" id="ARBA00004241"/>
    </source>
</evidence>
<evidence type="ECO:0000313" key="4">
    <source>
        <dbReference type="EMBL" id="MDA7026960.1"/>
    </source>
</evidence>
<feature type="transmembrane region" description="Helical" evidence="3">
    <location>
        <begin position="14"/>
        <end position="34"/>
    </location>
</feature>
<keyword evidence="2" id="KW-0178">Competence</keyword>
<dbReference type="NCBIfam" id="NF041013">
    <property type="entry name" value="T4P_ComGE"/>
    <property type="match status" value="1"/>
</dbReference>
<sequence length="115" mass="13633">MFKKNSGFTTIETVSAFSIWLMITILFVPMFHQFTLKEEMTRKEVEAYRILDEKLNRYLITGRYQPAETVFYQGTAYLIDWEGEGDHYNVCVSIEDRKNQQHCFTILRTKGLYPS</sequence>
<keyword evidence="3" id="KW-1133">Transmembrane helix</keyword>
<name>A0ABT4X3U8_9BACI</name>
<reference evidence="4 5" key="1">
    <citation type="submission" date="2023-01" db="EMBL/GenBank/DDBJ databases">
        <title>Bacillus changyiensis sp. nov., isolated from a coastal deposit.</title>
        <authorList>
            <person name="Xiao G."/>
            <person name="Lai Q."/>
            <person name="Hu Z."/>
            <person name="Shao Z."/>
        </authorList>
    </citation>
    <scope>NUCLEOTIDE SEQUENCE [LARGE SCALE GENOMIC DNA]</scope>
    <source>
        <strain evidence="4 5">CLL-7-23</strain>
    </source>
</reference>
<keyword evidence="5" id="KW-1185">Reference proteome</keyword>
<dbReference type="EMBL" id="JAQKAB010000006">
    <property type="protein sequence ID" value="MDA7026960.1"/>
    <property type="molecule type" value="Genomic_DNA"/>
</dbReference>
<comment type="caution">
    <text evidence="4">The sequence shown here is derived from an EMBL/GenBank/DDBJ whole genome shotgun (WGS) entry which is preliminary data.</text>
</comment>
<keyword evidence="3" id="KW-0472">Membrane</keyword>
<accession>A0ABT4X3U8</accession>
<evidence type="ECO:0000313" key="5">
    <source>
        <dbReference type="Proteomes" id="UP001211894"/>
    </source>
</evidence>
<proteinExistence type="predicted"/>
<dbReference type="Proteomes" id="UP001211894">
    <property type="component" value="Unassembled WGS sequence"/>
</dbReference>
<evidence type="ECO:0000256" key="2">
    <source>
        <dbReference type="ARBA" id="ARBA00023287"/>
    </source>
</evidence>
<gene>
    <name evidence="4" type="primary">comGE</name>
    <name evidence="4" type="ORF">PJ311_10110</name>
</gene>
<dbReference type="RefSeq" id="WP_271340823.1">
    <property type="nucleotide sequence ID" value="NZ_JAQKAB010000006.1"/>
</dbReference>
<protein>
    <submittedName>
        <fullName evidence="4">Competence type IV pilus minor pilin ComGE</fullName>
    </submittedName>
</protein>
<comment type="subcellular location">
    <subcellularLocation>
        <location evidence="1">Cell surface</location>
    </subcellularLocation>
</comment>